<dbReference type="Proteomes" id="UP000734218">
    <property type="component" value="Unassembled WGS sequence"/>
</dbReference>
<feature type="region of interest" description="Disordered" evidence="1">
    <location>
        <begin position="17"/>
        <end position="36"/>
    </location>
</feature>
<proteinExistence type="predicted"/>
<evidence type="ECO:0000256" key="1">
    <source>
        <dbReference type="SAM" id="MobiDB-lite"/>
    </source>
</evidence>
<name>A0ABX0XI96_9SPHN</name>
<accession>A0ABX0XI96</accession>
<organism evidence="2 3">
    <name type="scientific">Sphingomonas jejuensis</name>
    <dbReference type="NCBI Taxonomy" id="904715"/>
    <lineage>
        <taxon>Bacteria</taxon>
        <taxon>Pseudomonadati</taxon>
        <taxon>Pseudomonadota</taxon>
        <taxon>Alphaproteobacteria</taxon>
        <taxon>Sphingomonadales</taxon>
        <taxon>Sphingomonadaceae</taxon>
        <taxon>Sphingomonas</taxon>
    </lineage>
</organism>
<gene>
    <name evidence="2" type="ORF">GGR88_000531</name>
</gene>
<dbReference type="EMBL" id="JAATJE010000001">
    <property type="protein sequence ID" value="NJC33057.1"/>
    <property type="molecule type" value="Genomic_DNA"/>
</dbReference>
<protein>
    <submittedName>
        <fullName evidence="2">Uncharacterized protein</fullName>
    </submittedName>
</protein>
<keyword evidence="3" id="KW-1185">Reference proteome</keyword>
<evidence type="ECO:0000313" key="2">
    <source>
        <dbReference type="EMBL" id="NJC33057.1"/>
    </source>
</evidence>
<comment type="caution">
    <text evidence="2">The sequence shown here is derived from an EMBL/GenBank/DDBJ whole genome shotgun (WGS) entry which is preliminary data.</text>
</comment>
<sequence>MNRGRPHLAAHLILDARPRRPDIAWDGSATPRAPEE</sequence>
<evidence type="ECO:0000313" key="3">
    <source>
        <dbReference type="Proteomes" id="UP000734218"/>
    </source>
</evidence>
<reference evidence="2 3" key="1">
    <citation type="submission" date="2020-03" db="EMBL/GenBank/DDBJ databases">
        <title>Genomic Encyclopedia of Type Strains, Phase IV (KMG-IV): sequencing the most valuable type-strain genomes for metagenomic binning, comparative biology and taxonomic classification.</title>
        <authorList>
            <person name="Goeker M."/>
        </authorList>
    </citation>
    <scope>NUCLEOTIDE SEQUENCE [LARGE SCALE GENOMIC DNA]</scope>
    <source>
        <strain evidence="2 3">DSM 27651</strain>
    </source>
</reference>